<dbReference type="InterPro" id="IPR058993">
    <property type="entry name" value="DUF7961_C"/>
</dbReference>
<dbReference type="InterPro" id="IPR058992">
    <property type="entry name" value="DUF7961_N"/>
</dbReference>
<accession>A0A1N7EJQ7</accession>
<dbReference type="Pfam" id="PF25902">
    <property type="entry name" value="DUF7961_N"/>
    <property type="match status" value="1"/>
</dbReference>
<evidence type="ECO:0000313" key="4">
    <source>
        <dbReference type="Proteomes" id="UP000186914"/>
    </source>
</evidence>
<evidence type="ECO:0000259" key="1">
    <source>
        <dbReference type="Pfam" id="PF25902"/>
    </source>
</evidence>
<organism evidence="3 4">
    <name type="scientific">Haladaptatus litoreus</name>
    <dbReference type="NCBI Taxonomy" id="553468"/>
    <lineage>
        <taxon>Archaea</taxon>
        <taxon>Methanobacteriati</taxon>
        <taxon>Methanobacteriota</taxon>
        <taxon>Stenosarchaea group</taxon>
        <taxon>Halobacteria</taxon>
        <taxon>Halobacteriales</taxon>
        <taxon>Haladaptataceae</taxon>
        <taxon>Haladaptatus</taxon>
    </lineage>
</organism>
<dbReference type="Pfam" id="PF25903">
    <property type="entry name" value="DUF7961_C"/>
    <property type="match status" value="2"/>
</dbReference>
<sequence>MYLNTPDEIDHERAHHQAVIQGCDDVDVKRIGNLGELAFEQFCREYLPVEMWEWENETAIRRCNSESFSGHDFEVFGYKIDVKTSRDVSAFRPANILANDPDDDIIVMVWHRDNEDALILLGWERTETLKSKVTTQEAYSGEEPAKLAHLAARPMNELHDLGPNTAHLNQKPENPFTPGDRVVKAGDEDGSVAVVVEVLPPEKNTTAYGQEMDGEAVNVAFPNMLDEGPGNWREIHPAKLASYCDDQDIKLYTYKHTNLEVAENPFTPGDYVIKPDYDDPDLAVVLTVAKEKDDDRNINIAFLHHLEGEVGDNAYMSPTDLESFCDESGIKSYSYNYAELCFEHQF</sequence>
<evidence type="ECO:0000313" key="3">
    <source>
        <dbReference type="EMBL" id="SIR88340.1"/>
    </source>
</evidence>
<dbReference type="EMBL" id="FTNO01000006">
    <property type="protein sequence ID" value="SIR88340.1"/>
    <property type="molecule type" value="Genomic_DNA"/>
</dbReference>
<gene>
    <name evidence="3" type="ORF">SAMN05421858_4315</name>
</gene>
<feature type="domain" description="DUF7961" evidence="1">
    <location>
        <begin position="1"/>
        <end position="160"/>
    </location>
</feature>
<proteinExistence type="predicted"/>
<protein>
    <submittedName>
        <fullName evidence="3">Uncharacterized protein</fullName>
    </submittedName>
</protein>
<feature type="domain" description="DUF7961" evidence="2">
    <location>
        <begin position="179"/>
        <end position="260"/>
    </location>
</feature>
<dbReference type="OrthoDB" id="297134at2157"/>
<dbReference type="AlphaFoldDB" id="A0A1N7EJQ7"/>
<name>A0A1N7EJQ7_9EURY</name>
<feature type="domain" description="DUF7961" evidence="2">
    <location>
        <begin position="269"/>
        <end position="340"/>
    </location>
</feature>
<keyword evidence="4" id="KW-1185">Reference proteome</keyword>
<dbReference type="RefSeq" id="WP_076432500.1">
    <property type="nucleotide sequence ID" value="NZ_FTNO01000006.1"/>
</dbReference>
<dbReference type="Proteomes" id="UP000186914">
    <property type="component" value="Unassembled WGS sequence"/>
</dbReference>
<evidence type="ECO:0000259" key="2">
    <source>
        <dbReference type="Pfam" id="PF25903"/>
    </source>
</evidence>
<reference evidence="4" key="1">
    <citation type="submission" date="2017-01" db="EMBL/GenBank/DDBJ databases">
        <authorList>
            <person name="Varghese N."/>
            <person name="Submissions S."/>
        </authorList>
    </citation>
    <scope>NUCLEOTIDE SEQUENCE [LARGE SCALE GENOMIC DNA]</scope>
    <source>
        <strain evidence="4">CGMCC 1.7737</strain>
    </source>
</reference>